<dbReference type="Proteomes" id="UP001629235">
    <property type="component" value="Unassembled WGS sequence"/>
</dbReference>
<gene>
    <name evidence="1" type="ORF">PQR01_40385</name>
</gene>
<sequence>MDEWRAYRQALRDMPQQADFPVKAVWPKRPK</sequence>
<evidence type="ECO:0000313" key="2">
    <source>
        <dbReference type="Proteomes" id="UP001629235"/>
    </source>
</evidence>
<accession>A0ACC7NR23</accession>
<name>A0ACC7NR23_9BURK</name>
<comment type="caution">
    <text evidence="1">The sequence shown here is derived from an EMBL/GenBank/DDBJ whole genome shotgun (WGS) entry which is preliminary data.</text>
</comment>
<evidence type="ECO:0000313" key="1">
    <source>
        <dbReference type="EMBL" id="MFM0109450.1"/>
    </source>
</evidence>
<organism evidence="1 2">
    <name type="scientific">Paraburkholderia rhynchosiae</name>
    <dbReference type="NCBI Taxonomy" id="487049"/>
    <lineage>
        <taxon>Bacteria</taxon>
        <taxon>Pseudomonadati</taxon>
        <taxon>Pseudomonadota</taxon>
        <taxon>Betaproteobacteria</taxon>
        <taxon>Burkholderiales</taxon>
        <taxon>Burkholderiaceae</taxon>
        <taxon>Paraburkholderia</taxon>
    </lineage>
</organism>
<dbReference type="EMBL" id="JAQQDW010000234">
    <property type="protein sequence ID" value="MFM0109450.1"/>
    <property type="molecule type" value="Genomic_DNA"/>
</dbReference>
<reference evidence="1 2" key="1">
    <citation type="journal article" date="2024" name="Chem. Sci.">
        <title>Discovery of megapolipeptins by genome mining of a Burkholderiales bacteria collection.</title>
        <authorList>
            <person name="Paulo B.S."/>
            <person name="Recchia M.J.J."/>
            <person name="Lee S."/>
            <person name="Fergusson C.H."/>
            <person name="Romanowski S.B."/>
            <person name="Hernandez A."/>
            <person name="Krull N."/>
            <person name="Liu D.Y."/>
            <person name="Cavanagh H."/>
            <person name="Bos A."/>
            <person name="Gray C.A."/>
            <person name="Murphy B.T."/>
            <person name="Linington R.G."/>
            <person name="Eustaquio A.S."/>
        </authorList>
    </citation>
    <scope>NUCLEOTIDE SEQUENCE [LARGE SCALE GENOMIC DNA]</scope>
    <source>
        <strain evidence="1 2">RL18-126-BIB-B</strain>
    </source>
</reference>
<proteinExistence type="predicted"/>
<protein>
    <submittedName>
        <fullName evidence="1">Phage tail assembly chaperone</fullName>
    </submittedName>
</protein>
<keyword evidence="2" id="KW-1185">Reference proteome</keyword>